<organism evidence="6 7">
    <name type="scientific">Coprococcus eutactus</name>
    <dbReference type="NCBI Taxonomy" id="33043"/>
    <lineage>
        <taxon>Bacteria</taxon>
        <taxon>Bacillati</taxon>
        <taxon>Bacillota</taxon>
        <taxon>Clostridia</taxon>
        <taxon>Lachnospirales</taxon>
        <taxon>Lachnospiraceae</taxon>
        <taxon>Coprococcus</taxon>
    </lineage>
</organism>
<dbReference type="SUPFAM" id="SSF52540">
    <property type="entry name" value="P-loop containing nucleoside triphosphate hydrolases"/>
    <property type="match status" value="1"/>
</dbReference>
<evidence type="ECO:0000256" key="1">
    <source>
        <dbReference type="ARBA" id="ARBA00005417"/>
    </source>
</evidence>
<sequence>MMKVRIENVTKKIKGVTILDNVSCEFEGGKIYGITGANGSGKTMLLRLIAGLIKADSGCVYIDDKILKKDIDHPENIGVLIENPNFWKRYTGMETLKLLADIRKQATEDDIKNALVRVGLEPSDKRVVRKYSLGMRQKLGIAQAIMEKPDILLLDEPTNALDKKSVEQVRKIIHEEAERGAIVIIASHNPQDIEGCSAILEMAEGRVCDE</sequence>
<dbReference type="PANTHER" id="PTHR43335">
    <property type="entry name" value="ABC TRANSPORTER, ATP-BINDING PROTEIN"/>
    <property type="match status" value="1"/>
</dbReference>
<gene>
    <name evidence="6" type="ORF">DWX94_02565</name>
</gene>
<dbReference type="InterPro" id="IPR003439">
    <property type="entry name" value="ABC_transporter-like_ATP-bd"/>
</dbReference>
<evidence type="ECO:0000256" key="4">
    <source>
        <dbReference type="ARBA" id="ARBA00022840"/>
    </source>
</evidence>
<dbReference type="SMART" id="SM00382">
    <property type="entry name" value="AAA"/>
    <property type="match status" value="1"/>
</dbReference>
<name>A0A3R6AT70_9FIRM</name>
<keyword evidence="4 6" id="KW-0067">ATP-binding</keyword>
<protein>
    <submittedName>
        <fullName evidence="6">ABC transporter ATP-binding protein</fullName>
    </submittedName>
</protein>
<accession>A0A3R6AT70</accession>
<dbReference type="Gene3D" id="3.40.50.300">
    <property type="entry name" value="P-loop containing nucleotide triphosphate hydrolases"/>
    <property type="match status" value="1"/>
</dbReference>
<dbReference type="AlphaFoldDB" id="A0A3R6AT70"/>
<dbReference type="CDD" id="cd03230">
    <property type="entry name" value="ABC_DR_subfamily_A"/>
    <property type="match status" value="1"/>
</dbReference>
<dbReference type="EMBL" id="QRVK01000003">
    <property type="protein sequence ID" value="RGS43973.1"/>
    <property type="molecule type" value="Genomic_DNA"/>
</dbReference>
<dbReference type="Proteomes" id="UP000283295">
    <property type="component" value="Unassembled WGS sequence"/>
</dbReference>
<dbReference type="Pfam" id="PF00005">
    <property type="entry name" value="ABC_tran"/>
    <property type="match status" value="1"/>
</dbReference>
<dbReference type="InterPro" id="IPR017871">
    <property type="entry name" value="ABC_transporter-like_CS"/>
</dbReference>
<feature type="domain" description="ABC transporter" evidence="5">
    <location>
        <begin position="4"/>
        <end position="210"/>
    </location>
</feature>
<comment type="similarity">
    <text evidence="1">Belongs to the ABC transporter superfamily.</text>
</comment>
<dbReference type="GO" id="GO:0005524">
    <property type="term" value="F:ATP binding"/>
    <property type="evidence" value="ECO:0007669"/>
    <property type="project" value="UniProtKB-KW"/>
</dbReference>
<evidence type="ECO:0000256" key="2">
    <source>
        <dbReference type="ARBA" id="ARBA00022448"/>
    </source>
</evidence>
<dbReference type="PROSITE" id="PS00211">
    <property type="entry name" value="ABC_TRANSPORTER_1"/>
    <property type="match status" value="1"/>
</dbReference>
<evidence type="ECO:0000313" key="7">
    <source>
        <dbReference type="Proteomes" id="UP000283295"/>
    </source>
</evidence>
<keyword evidence="3" id="KW-0547">Nucleotide-binding</keyword>
<comment type="caution">
    <text evidence="6">The sequence shown here is derived from an EMBL/GenBank/DDBJ whole genome shotgun (WGS) entry which is preliminary data.</text>
</comment>
<dbReference type="PROSITE" id="PS50893">
    <property type="entry name" value="ABC_TRANSPORTER_2"/>
    <property type="match status" value="1"/>
</dbReference>
<evidence type="ECO:0000256" key="3">
    <source>
        <dbReference type="ARBA" id="ARBA00022741"/>
    </source>
</evidence>
<dbReference type="OrthoDB" id="9809205at2"/>
<reference evidence="6 7" key="1">
    <citation type="submission" date="2018-08" db="EMBL/GenBank/DDBJ databases">
        <title>A genome reference for cultivated species of the human gut microbiota.</title>
        <authorList>
            <person name="Zou Y."/>
            <person name="Xue W."/>
            <person name="Luo G."/>
        </authorList>
    </citation>
    <scope>NUCLEOTIDE SEQUENCE [LARGE SCALE GENOMIC DNA]</scope>
    <source>
        <strain evidence="6 7">AF22-21</strain>
    </source>
</reference>
<proteinExistence type="inferred from homology"/>
<dbReference type="InterPro" id="IPR027417">
    <property type="entry name" value="P-loop_NTPase"/>
</dbReference>
<dbReference type="GO" id="GO:0016887">
    <property type="term" value="F:ATP hydrolysis activity"/>
    <property type="evidence" value="ECO:0007669"/>
    <property type="project" value="InterPro"/>
</dbReference>
<evidence type="ECO:0000313" key="6">
    <source>
        <dbReference type="EMBL" id="RGS43973.1"/>
    </source>
</evidence>
<evidence type="ECO:0000259" key="5">
    <source>
        <dbReference type="PROSITE" id="PS50893"/>
    </source>
</evidence>
<keyword evidence="2" id="KW-0813">Transport</keyword>
<dbReference type="InterPro" id="IPR003593">
    <property type="entry name" value="AAA+_ATPase"/>
</dbReference>
<dbReference type="PANTHER" id="PTHR43335:SF4">
    <property type="entry name" value="ABC TRANSPORTER, ATP-BINDING PROTEIN"/>
    <property type="match status" value="1"/>
</dbReference>